<dbReference type="InterPro" id="IPR050266">
    <property type="entry name" value="AB_hydrolase_sf"/>
</dbReference>
<feature type="domain" description="AB hydrolase-1" evidence="1">
    <location>
        <begin position="39"/>
        <end position="158"/>
    </location>
</feature>
<dbReference type="Pfam" id="PF00561">
    <property type="entry name" value="Abhydrolase_1"/>
    <property type="match status" value="1"/>
</dbReference>
<reference evidence="2" key="1">
    <citation type="submission" date="2020-05" db="EMBL/GenBank/DDBJ databases">
        <authorList>
            <person name="Chiriac C."/>
            <person name="Salcher M."/>
            <person name="Ghai R."/>
            <person name="Kavagutti S V."/>
        </authorList>
    </citation>
    <scope>NUCLEOTIDE SEQUENCE</scope>
</reference>
<evidence type="ECO:0000313" key="2">
    <source>
        <dbReference type="EMBL" id="CAB4566422.1"/>
    </source>
</evidence>
<dbReference type="PRINTS" id="PR00111">
    <property type="entry name" value="ABHYDROLASE"/>
</dbReference>
<dbReference type="Gene3D" id="3.40.50.1820">
    <property type="entry name" value="alpha/beta hydrolase"/>
    <property type="match status" value="1"/>
</dbReference>
<dbReference type="SUPFAM" id="SSF53474">
    <property type="entry name" value="alpha/beta-Hydrolases"/>
    <property type="match status" value="1"/>
</dbReference>
<accession>A0A6J6DQM0</accession>
<dbReference type="InterPro" id="IPR000073">
    <property type="entry name" value="AB_hydrolase_1"/>
</dbReference>
<protein>
    <submittedName>
        <fullName evidence="2">Unannotated protein</fullName>
    </submittedName>
</protein>
<evidence type="ECO:0000259" key="1">
    <source>
        <dbReference type="Pfam" id="PF00561"/>
    </source>
</evidence>
<gene>
    <name evidence="2" type="ORF">UFOPK1722_00109</name>
</gene>
<dbReference type="PANTHER" id="PTHR43798">
    <property type="entry name" value="MONOACYLGLYCEROL LIPASE"/>
    <property type="match status" value="1"/>
</dbReference>
<dbReference type="InterPro" id="IPR029058">
    <property type="entry name" value="AB_hydrolase_fold"/>
</dbReference>
<name>A0A6J6DQM0_9ZZZZ</name>
<dbReference type="EMBL" id="CAEZTS010000006">
    <property type="protein sequence ID" value="CAB4566422.1"/>
    <property type="molecule type" value="Genomic_DNA"/>
</dbReference>
<dbReference type="AlphaFoldDB" id="A0A6J6DQM0"/>
<proteinExistence type="predicted"/>
<sequence>MEHPNDRFPVVDGVVVRVPVPDGPTLRTIHRGTRTDDSPVFLLVHGLASNARMWDGVGDALAQSGYASIAVDLRGHGLSDKPDHGYDFDTVCDDLVGLLDHFGIGRAVFVGQSWGGNIVVHAAHRHPERVIGAVPVDGGIIELGRVFPEWDDCERRMAPPRLAGMRAGRLESAIRATNGDWPETGIVGSLSNFEHLDDGTIRPHLTFERHMAILRHLWSHRPSELFPYIERPVLFLPADSGDVSWTNDKEHSIERAMSALKRARTRWFRPAHHDLHAQHPRRCAEVLVEHVENGFLS</sequence>
<organism evidence="2">
    <name type="scientific">freshwater metagenome</name>
    <dbReference type="NCBI Taxonomy" id="449393"/>
    <lineage>
        <taxon>unclassified sequences</taxon>
        <taxon>metagenomes</taxon>
        <taxon>ecological metagenomes</taxon>
    </lineage>
</organism>